<evidence type="ECO:0000259" key="2">
    <source>
        <dbReference type="Pfam" id="PF20057"/>
    </source>
</evidence>
<sequence length="204" mass="22289">MHTKRRGRKSATPRDQGTAEVDGFRASHLTLAERDIMTAEGLARVTMDDSESPLAWLARRKGRDGRALISAEQFVAGERLRADFTRGNLTPRVTSNWGAPTGRAGSGGGAGEMADVVVAARQRVQHAVEACGPEFSGILLDVCCFLRGLEDVERERGWPSRSAKVVLQLGLDRLARHYGLMPRSVQAQPRLRTWLADDAAFVVP</sequence>
<protein>
    <submittedName>
        <fullName evidence="3">DNA replication protein</fullName>
    </submittedName>
</protein>
<dbReference type="AlphaFoldDB" id="A0A323UL32"/>
<comment type="caution">
    <text evidence="3">The sequence shown here is derived from an EMBL/GenBank/DDBJ whole genome shotgun (WGS) entry which is preliminary data.</text>
</comment>
<proteinExistence type="predicted"/>
<feature type="region of interest" description="Disordered" evidence="1">
    <location>
        <begin position="1"/>
        <end position="22"/>
    </location>
</feature>
<evidence type="ECO:0000313" key="3">
    <source>
        <dbReference type="EMBL" id="PZA13224.1"/>
    </source>
</evidence>
<dbReference type="EMBL" id="QKQS01000006">
    <property type="protein sequence ID" value="PZA13224.1"/>
    <property type="molecule type" value="Genomic_DNA"/>
</dbReference>
<dbReference type="Pfam" id="PF20057">
    <property type="entry name" value="DUF6456"/>
    <property type="match status" value="1"/>
</dbReference>
<gene>
    <name evidence="3" type="ORF">DNX69_02275</name>
</gene>
<dbReference type="RefSeq" id="WP_110784401.1">
    <property type="nucleotide sequence ID" value="NZ_QKQS01000006.1"/>
</dbReference>
<reference evidence="3 4" key="1">
    <citation type="submission" date="2018-06" db="EMBL/GenBank/DDBJ databases">
        <title>Draft Whole-Genome Sequence of the purple photosynthetic bacterium Rhodospeudomonas palustris XCP.</title>
        <authorList>
            <person name="Rayyan A."/>
            <person name="Meyer T.E."/>
            <person name="Kyndt J.A."/>
        </authorList>
    </citation>
    <scope>NUCLEOTIDE SEQUENCE [LARGE SCALE GENOMIC DNA]</scope>
    <source>
        <strain evidence="3 4">XCP</strain>
    </source>
</reference>
<accession>A0A323UL32</accession>
<dbReference type="Proteomes" id="UP000248134">
    <property type="component" value="Unassembled WGS sequence"/>
</dbReference>
<dbReference type="InterPro" id="IPR045599">
    <property type="entry name" value="DUF6456"/>
</dbReference>
<dbReference type="OrthoDB" id="7476630at2"/>
<organism evidence="3 4">
    <name type="scientific">Rhodopseudomonas palustris</name>
    <dbReference type="NCBI Taxonomy" id="1076"/>
    <lineage>
        <taxon>Bacteria</taxon>
        <taxon>Pseudomonadati</taxon>
        <taxon>Pseudomonadota</taxon>
        <taxon>Alphaproteobacteria</taxon>
        <taxon>Hyphomicrobiales</taxon>
        <taxon>Nitrobacteraceae</taxon>
        <taxon>Rhodopseudomonas</taxon>
    </lineage>
</organism>
<feature type="compositionally biased region" description="Basic residues" evidence="1">
    <location>
        <begin position="1"/>
        <end position="11"/>
    </location>
</feature>
<name>A0A323UL32_RHOPL</name>
<feature type="domain" description="DUF6456" evidence="2">
    <location>
        <begin position="47"/>
        <end position="179"/>
    </location>
</feature>
<evidence type="ECO:0000256" key="1">
    <source>
        <dbReference type="SAM" id="MobiDB-lite"/>
    </source>
</evidence>
<evidence type="ECO:0000313" key="4">
    <source>
        <dbReference type="Proteomes" id="UP000248134"/>
    </source>
</evidence>